<dbReference type="NCBIfam" id="TIGR01446">
    <property type="entry name" value="DnaD_dom"/>
    <property type="match status" value="1"/>
</dbReference>
<sequence length="253" mass="29865">MEGNNLEFKIQNLSLDMGETSFENMFLNTYVPMADGDSLKVFLLLYKDLKSSGEVDLEKIKRQLAFDDEKMNEIISYWTNMGVFRKKDRGDGTFYLEIISLRQAYFGNSKANASENMLDTSKRKSVMFNQVERIIQRQLTPQDIRRIHETLDEYKQDPELVTEAFRQAKEVNNVDVKYVMGFLKTWRDQSIFSLNDLKIKEERAKLMREKSPRKYKSAKKVYRSKNKNPNEKSYAQKAREERFKKILEGGDIR</sequence>
<evidence type="ECO:0000256" key="2">
    <source>
        <dbReference type="SAM" id="MobiDB-lite"/>
    </source>
</evidence>
<evidence type="ECO:0000313" key="4">
    <source>
        <dbReference type="EMBL" id="QQB61450.1"/>
    </source>
</evidence>
<organism evidence="5">
    <name type="scientific">Anaerococcus vaginalis</name>
    <dbReference type="NCBI Taxonomy" id="33037"/>
    <lineage>
        <taxon>Bacteria</taxon>
        <taxon>Bacillati</taxon>
        <taxon>Bacillota</taxon>
        <taxon>Tissierellia</taxon>
        <taxon>Tissierellales</taxon>
        <taxon>Peptoniphilaceae</taxon>
        <taxon>Anaerococcus</taxon>
    </lineage>
</organism>
<dbReference type="InterPro" id="IPR006343">
    <property type="entry name" value="DnaB/C_C"/>
</dbReference>
<dbReference type="EMBL" id="CACRSW010000001">
    <property type="protein sequence ID" value="VYS72244.1"/>
    <property type="molecule type" value="Genomic_DNA"/>
</dbReference>
<evidence type="ECO:0000256" key="1">
    <source>
        <dbReference type="ARBA" id="ARBA00093462"/>
    </source>
</evidence>
<reference evidence="5" key="1">
    <citation type="submission" date="2019-11" db="EMBL/GenBank/DDBJ databases">
        <authorList>
            <person name="Feng L."/>
        </authorList>
    </citation>
    <scope>NUCLEOTIDE SEQUENCE</scope>
    <source>
        <strain evidence="5">AvaginalisLFYP127</strain>
    </source>
</reference>
<dbReference type="EMBL" id="CP066014">
    <property type="protein sequence ID" value="QQB61450.1"/>
    <property type="molecule type" value="Genomic_DNA"/>
</dbReference>
<feature type="compositionally biased region" description="Basic residues" evidence="2">
    <location>
        <begin position="213"/>
        <end position="226"/>
    </location>
</feature>
<gene>
    <name evidence="5" type="ORF">AVLFYP127_00026</name>
    <name evidence="4" type="ORF">I6H45_06390</name>
</gene>
<name>A0A6N2QUR4_9FIRM</name>
<protein>
    <submittedName>
        <fullName evidence="4">DnaD domain protein</fullName>
    </submittedName>
    <submittedName>
        <fullName evidence="5">Replication initiation and membrane attachment</fullName>
    </submittedName>
</protein>
<dbReference type="AlphaFoldDB" id="A0A6N2QUR4"/>
<proteinExistence type="inferred from homology"/>
<dbReference type="InterPro" id="IPR034829">
    <property type="entry name" value="DnaD-like_sf"/>
</dbReference>
<comment type="similarity">
    <text evidence="1">Belongs to the DnaB/DnaD family.</text>
</comment>
<evidence type="ECO:0000313" key="5">
    <source>
        <dbReference type="EMBL" id="VYS72244.1"/>
    </source>
</evidence>
<dbReference type="Pfam" id="PF07261">
    <property type="entry name" value="DnaB_2"/>
    <property type="match status" value="1"/>
</dbReference>
<dbReference type="Proteomes" id="UP000595276">
    <property type="component" value="Chromosome"/>
</dbReference>
<dbReference type="RefSeq" id="WP_004839125.1">
    <property type="nucleotide sequence ID" value="NZ_CACRSW010000001.1"/>
</dbReference>
<dbReference type="SUPFAM" id="SSF158499">
    <property type="entry name" value="DnaD domain-like"/>
    <property type="match status" value="1"/>
</dbReference>
<feature type="region of interest" description="Disordered" evidence="2">
    <location>
        <begin position="208"/>
        <end position="238"/>
    </location>
</feature>
<reference evidence="4 6" key="2">
    <citation type="submission" date="2020-12" db="EMBL/GenBank/DDBJ databases">
        <title>FDA dAtabase for Regulatory Grade micrObial Sequences (FDA-ARGOS): Supporting development and validation of Infectious Disease Dx tests.</title>
        <authorList>
            <person name="Sproer C."/>
            <person name="Gronow S."/>
            <person name="Severitt S."/>
            <person name="Schroder I."/>
            <person name="Tallon L."/>
            <person name="Sadzewicz L."/>
            <person name="Zhao X."/>
            <person name="Boylan J."/>
            <person name="Ott S."/>
            <person name="Bowen H."/>
            <person name="Vavikolanu K."/>
            <person name="Mehta A."/>
            <person name="Aluvathingal J."/>
            <person name="Nadendla S."/>
            <person name="Lowell S."/>
            <person name="Myers T."/>
            <person name="Yan Y."/>
            <person name="Sichtig H."/>
        </authorList>
    </citation>
    <scope>NUCLEOTIDE SEQUENCE [LARGE SCALE GENOMIC DNA]</scope>
    <source>
        <strain evidence="4 6">FDAARGOS_988</strain>
    </source>
</reference>
<accession>A0A6N2QUR4</accession>
<evidence type="ECO:0000313" key="6">
    <source>
        <dbReference type="Proteomes" id="UP000595276"/>
    </source>
</evidence>
<feature type="domain" description="DnaB/C C-terminal" evidence="3">
    <location>
        <begin position="128"/>
        <end position="198"/>
    </location>
</feature>
<evidence type="ECO:0000259" key="3">
    <source>
        <dbReference type="Pfam" id="PF07261"/>
    </source>
</evidence>
<dbReference type="KEGG" id="avg:I6H45_06390"/>
<dbReference type="Gene3D" id="1.10.10.630">
    <property type="entry name" value="DnaD domain-like"/>
    <property type="match status" value="1"/>
</dbReference>
<dbReference type="GeneID" id="79022358"/>